<feature type="signal peptide" evidence="2">
    <location>
        <begin position="1"/>
        <end position="20"/>
    </location>
</feature>
<dbReference type="PANTHER" id="PTHR35559">
    <property type="entry name" value="CHITIN-BINDING TYPE-4 DOMAIN-CONTAINING PROTEIN"/>
    <property type="match status" value="1"/>
</dbReference>
<dbReference type="AlphaFoldDB" id="D2VZ51"/>
<dbReference type="OrthoDB" id="165036at2759"/>
<proteinExistence type="predicted"/>
<reference evidence="3 4" key="1">
    <citation type="journal article" date="2010" name="Cell">
        <title>The genome of Naegleria gruberi illuminates early eukaryotic versatility.</title>
        <authorList>
            <person name="Fritz-Laylin L.K."/>
            <person name="Prochnik S.E."/>
            <person name="Ginger M.L."/>
            <person name="Dacks J.B."/>
            <person name="Carpenter M.L."/>
            <person name="Field M.C."/>
            <person name="Kuo A."/>
            <person name="Paredez A."/>
            <person name="Chapman J."/>
            <person name="Pham J."/>
            <person name="Shu S."/>
            <person name="Neupane R."/>
            <person name="Cipriano M."/>
            <person name="Mancuso J."/>
            <person name="Tu H."/>
            <person name="Salamov A."/>
            <person name="Lindquist E."/>
            <person name="Shapiro H."/>
            <person name="Lucas S."/>
            <person name="Grigoriev I.V."/>
            <person name="Cande W.Z."/>
            <person name="Fulton C."/>
            <person name="Rokhsar D.S."/>
            <person name="Dawson S.C."/>
        </authorList>
    </citation>
    <scope>NUCLEOTIDE SEQUENCE [LARGE SCALE GENOMIC DNA]</scope>
    <source>
        <strain evidence="3 4">NEG-M</strain>
    </source>
</reference>
<dbReference type="VEuPathDB" id="AmoebaDB:NAEGRDRAFT_81788"/>
<gene>
    <name evidence="3" type="ORF">NAEGRDRAFT_81788</name>
</gene>
<evidence type="ECO:0000313" key="3">
    <source>
        <dbReference type="EMBL" id="EFC37930.1"/>
    </source>
</evidence>
<dbReference type="EMBL" id="GG738913">
    <property type="protein sequence ID" value="EFC37930.1"/>
    <property type="molecule type" value="Genomic_DNA"/>
</dbReference>
<feature type="region of interest" description="Disordered" evidence="1">
    <location>
        <begin position="221"/>
        <end position="245"/>
    </location>
</feature>
<dbReference type="Proteomes" id="UP000006671">
    <property type="component" value="Unassembled WGS sequence"/>
</dbReference>
<feature type="compositionally biased region" description="Low complexity" evidence="1">
    <location>
        <begin position="231"/>
        <end position="245"/>
    </location>
</feature>
<evidence type="ECO:0000256" key="1">
    <source>
        <dbReference type="SAM" id="MobiDB-lite"/>
    </source>
</evidence>
<evidence type="ECO:0000313" key="4">
    <source>
        <dbReference type="Proteomes" id="UP000006671"/>
    </source>
</evidence>
<keyword evidence="4" id="KW-1185">Reference proteome</keyword>
<dbReference type="InParanoid" id="D2VZ51"/>
<protein>
    <submittedName>
        <fullName evidence="3">Predicted protein</fullName>
    </submittedName>
</protein>
<name>D2VZ51_NAEGR</name>
<keyword evidence="2" id="KW-0732">Signal</keyword>
<organism evidence="4">
    <name type="scientific">Naegleria gruberi</name>
    <name type="common">Amoeba</name>
    <dbReference type="NCBI Taxonomy" id="5762"/>
    <lineage>
        <taxon>Eukaryota</taxon>
        <taxon>Discoba</taxon>
        <taxon>Heterolobosea</taxon>
        <taxon>Tetramitia</taxon>
        <taxon>Eutetramitia</taxon>
        <taxon>Vahlkampfiidae</taxon>
        <taxon>Naegleria</taxon>
    </lineage>
</organism>
<dbReference type="OMA" id="WIDCTDY"/>
<feature type="chain" id="PRO_5003038049" evidence="2">
    <location>
        <begin position="21"/>
        <end position="389"/>
    </location>
</feature>
<evidence type="ECO:0000256" key="2">
    <source>
        <dbReference type="SAM" id="SignalP"/>
    </source>
</evidence>
<sequence>MHKVILSLFVLSLCLSAVYAHSWIDCTDYTEENGQYYSASKCRARPRNWSAHAAINSAFGGDTGYNHQDTSCKYGLTNGNYQSFYTSSYPMATYRPGQKVCLAYPAKNHVAASCTNQYIPDNGNKIYYSSLNPTSDPGANDWKLLQDWGNNVAPNTLENGGGKGFQNCPKFCENMDKALCTNCFTIPANTPEGRYAFQWRWVFNAGSAPYTSCWDAQITSTGNPVTPTPAPSTGSNSGSTNNNNAPLVGNSIRIKTPPVKIPLNSQTVTVDVDYSANVNVDIVVDFLRLPDYSWFGKAIQKSVAPGTGTLSMSVKIQNSPTEGSYVLKPWIVEAGKAEIDKGWTLEMDRKEYSVQYTDKVIATTSRGSSAVRSVISVMTLFVMIAVLLL</sequence>
<dbReference type="KEGG" id="ngr:NAEGRDRAFT_81788"/>
<dbReference type="Gene3D" id="2.70.50.70">
    <property type="match status" value="1"/>
</dbReference>
<accession>D2VZ51</accession>
<dbReference type="RefSeq" id="XP_002670674.1">
    <property type="nucleotide sequence ID" value="XM_002670628.1"/>
</dbReference>
<dbReference type="GeneID" id="8863356"/>
<dbReference type="eggNOG" id="ENOG502S2HE">
    <property type="taxonomic scope" value="Eukaryota"/>
</dbReference>
<dbReference type="PANTHER" id="PTHR35559:SF1">
    <property type="entry name" value="CHITIN-BINDING TYPE-4 DOMAIN-CONTAINING PROTEIN"/>
    <property type="match status" value="1"/>
</dbReference>